<evidence type="ECO:0000313" key="2">
    <source>
        <dbReference type="EMBL" id="MDX8333064.1"/>
    </source>
</evidence>
<evidence type="ECO:0000313" key="3">
    <source>
        <dbReference type="Proteomes" id="UP001277561"/>
    </source>
</evidence>
<dbReference type="InterPro" id="IPR001509">
    <property type="entry name" value="Epimerase_deHydtase"/>
</dbReference>
<dbReference type="SUPFAM" id="SSF51735">
    <property type="entry name" value="NAD(P)-binding Rossmann-fold domains"/>
    <property type="match status" value="1"/>
</dbReference>
<dbReference type="Gene3D" id="3.90.25.10">
    <property type="entry name" value="UDP-galactose 4-epimerase, domain 1"/>
    <property type="match status" value="1"/>
</dbReference>
<evidence type="ECO:0000259" key="1">
    <source>
        <dbReference type="Pfam" id="PF01370"/>
    </source>
</evidence>
<protein>
    <submittedName>
        <fullName evidence="2">SDR family oxidoreductase</fullName>
    </submittedName>
</protein>
<comment type="caution">
    <text evidence="2">The sequence shown here is derived from an EMBL/GenBank/DDBJ whole genome shotgun (WGS) entry which is preliminary data.</text>
</comment>
<name>A0ABU4W5K0_9HYPH</name>
<gene>
    <name evidence="2" type="ORF">RMS29_28150</name>
</gene>
<feature type="domain" description="NAD-dependent epimerase/dehydratase" evidence="1">
    <location>
        <begin position="57"/>
        <end position="202"/>
    </location>
</feature>
<dbReference type="Proteomes" id="UP001277561">
    <property type="component" value="Unassembled WGS sequence"/>
</dbReference>
<keyword evidence="3" id="KW-1185">Reference proteome</keyword>
<dbReference type="InterPro" id="IPR050177">
    <property type="entry name" value="Lipid_A_modif_metabolic_enz"/>
</dbReference>
<dbReference type="PANTHER" id="PTHR43245:SF53">
    <property type="entry name" value="EPIMERASE-RELATED"/>
    <property type="match status" value="1"/>
</dbReference>
<accession>A0ABU4W5K0</accession>
<dbReference type="Pfam" id="PF01370">
    <property type="entry name" value="Epimerase"/>
    <property type="match status" value="2"/>
</dbReference>
<sequence>MKFTVFGATGFIGTHLVSHLRLLGYDVSAVSRSNFSEKRGDLGHCIYAFGLTSDFRSRPFETIEAHVCIASDLLRNADFQSFLYLSSTRVYANSNEAQEETALCVSPSSPSDLYNLSKLTGEAICLSSGRKNVRIARLSNVIGPDEAGSETFVGELCREALRGHIQLRTDPRSSKDYIWINDVTRLLAQIAQKGRHSIYNVASGIQLSHQAWISGISALTGCSVAVEVNAPVISFPDISTERIASEFGATPCSVLTFLPMILSQKSVSQIT</sequence>
<dbReference type="InterPro" id="IPR036291">
    <property type="entry name" value="NAD(P)-bd_dom_sf"/>
</dbReference>
<organism evidence="2 3">
    <name type="scientific">Agrobacterium rosae</name>
    <dbReference type="NCBI Taxonomy" id="1972867"/>
    <lineage>
        <taxon>Bacteria</taxon>
        <taxon>Pseudomonadati</taxon>
        <taxon>Pseudomonadota</taxon>
        <taxon>Alphaproteobacteria</taxon>
        <taxon>Hyphomicrobiales</taxon>
        <taxon>Rhizobiaceae</taxon>
        <taxon>Rhizobium/Agrobacterium group</taxon>
        <taxon>Agrobacterium</taxon>
    </lineage>
</organism>
<proteinExistence type="predicted"/>
<dbReference type="EMBL" id="JAVRAD010000037">
    <property type="protein sequence ID" value="MDX8333064.1"/>
    <property type="molecule type" value="Genomic_DNA"/>
</dbReference>
<dbReference type="Gene3D" id="3.40.50.720">
    <property type="entry name" value="NAD(P)-binding Rossmann-like Domain"/>
    <property type="match status" value="2"/>
</dbReference>
<dbReference type="RefSeq" id="WP_320189042.1">
    <property type="nucleotide sequence ID" value="NZ_CP192765.1"/>
</dbReference>
<feature type="domain" description="NAD-dependent epimerase/dehydratase" evidence="1">
    <location>
        <begin position="4"/>
        <end position="44"/>
    </location>
</feature>
<dbReference type="PANTHER" id="PTHR43245">
    <property type="entry name" value="BIFUNCTIONAL POLYMYXIN RESISTANCE PROTEIN ARNA"/>
    <property type="match status" value="1"/>
</dbReference>
<reference evidence="2" key="1">
    <citation type="journal article" date="2023" name="Phytobiomes J">
        <title>Deciphering the key players within the bacterial microbiota associated with aerial crown gall tumors on rhododendron: Insights into the gallobiome.</title>
        <authorList>
            <person name="Kuzmanovic N."/>
            <person name="Nesme J."/>
            <person name="Wolf J."/>
            <person name="Neumann-Schaal M."/>
            <person name="Petersen J."/>
            <person name="Fernandez-Gnecco G."/>
            <person name="Sproeer C."/>
            <person name="Bunk B."/>
            <person name="Overmann J."/>
            <person name="Sorensen S.J."/>
            <person name="Idczak E."/>
            <person name="Smalla K."/>
        </authorList>
    </citation>
    <scope>NUCLEOTIDE SEQUENCE [LARGE SCALE GENOMIC DNA]</scope>
    <source>
        <strain evidence="2">Rho-14.1</strain>
    </source>
</reference>
<dbReference type="CDD" id="cd08946">
    <property type="entry name" value="SDR_e"/>
    <property type="match status" value="1"/>
</dbReference>